<evidence type="ECO:0000256" key="1">
    <source>
        <dbReference type="SAM" id="MobiDB-lite"/>
    </source>
</evidence>
<feature type="non-terminal residue" evidence="2">
    <location>
        <position position="74"/>
    </location>
</feature>
<proteinExistence type="predicted"/>
<feature type="compositionally biased region" description="Basic and acidic residues" evidence="1">
    <location>
        <begin position="55"/>
        <end position="74"/>
    </location>
</feature>
<keyword evidence="3" id="KW-1185">Reference proteome</keyword>
<dbReference type="AlphaFoldDB" id="A0A392RKY7"/>
<dbReference type="Proteomes" id="UP000265520">
    <property type="component" value="Unassembled WGS sequence"/>
</dbReference>
<name>A0A392RKY7_9FABA</name>
<protein>
    <submittedName>
        <fullName evidence="2">Uncharacterized protein</fullName>
    </submittedName>
</protein>
<organism evidence="2 3">
    <name type="scientific">Trifolium medium</name>
    <dbReference type="NCBI Taxonomy" id="97028"/>
    <lineage>
        <taxon>Eukaryota</taxon>
        <taxon>Viridiplantae</taxon>
        <taxon>Streptophyta</taxon>
        <taxon>Embryophyta</taxon>
        <taxon>Tracheophyta</taxon>
        <taxon>Spermatophyta</taxon>
        <taxon>Magnoliopsida</taxon>
        <taxon>eudicotyledons</taxon>
        <taxon>Gunneridae</taxon>
        <taxon>Pentapetalae</taxon>
        <taxon>rosids</taxon>
        <taxon>fabids</taxon>
        <taxon>Fabales</taxon>
        <taxon>Fabaceae</taxon>
        <taxon>Papilionoideae</taxon>
        <taxon>50 kb inversion clade</taxon>
        <taxon>NPAAA clade</taxon>
        <taxon>Hologalegina</taxon>
        <taxon>IRL clade</taxon>
        <taxon>Trifolieae</taxon>
        <taxon>Trifolium</taxon>
    </lineage>
</organism>
<reference evidence="2 3" key="1">
    <citation type="journal article" date="2018" name="Front. Plant Sci.">
        <title>Red Clover (Trifolium pratense) and Zigzag Clover (T. medium) - A Picture of Genomic Similarities and Differences.</title>
        <authorList>
            <person name="Dluhosova J."/>
            <person name="Istvanek J."/>
            <person name="Nedelnik J."/>
            <person name="Repkova J."/>
        </authorList>
    </citation>
    <scope>NUCLEOTIDE SEQUENCE [LARGE SCALE GENOMIC DNA]</scope>
    <source>
        <strain evidence="3">cv. 10/8</strain>
        <tissue evidence="2">Leaf</tissue>
    </source>
</reference>
<feature type="compositionally biased region" description="Polar residues" evidence="1">
    <location>
        <begin position="29"/>
        <end position="45"/>
    </location>
</feature>
<dbReference type="EMBL" id="LXQA010239005">
    <property type="protein sequence ID" value="MCI36949.1"/>
    <property type="molecule type" value="Genomic_DNA"/>
</dbReference>
<comment type="caution">
    <text evidence="2">The sequence shown here is derived from an EMBL/GenBank/DDBJ whole genome shotgun (WGS) entry which is preliminary data.</text>
</comment>
<evidence type="ECO:0000313" key="3">
    <source>
        <dbReference type="Proteomes" id="UP000265520"/>
    </source>
</evidence>
<feature type="region of interest" description="Disordered" evidence="1">
    <location>
        <begin position="29"/>
        <end position="74"/>
    </location>
</feature>
<evidence type="ECO:0000313" key="2">
    <source>
        <dbReference type="EMBL" id="MCI36949.1"/>
    </source>
</evidence>
<accession>A0A392RKY7</accession>
<sequence>MMKYPLDDGMVGVVRGYQAIARNCYQASLRTGSSRTSPPKNSADQVNMAEDFADLDPRENFQEGRVSPIEELKQ</sequence>